<sequence>MKVFVYGTLKPGEVNYPYYCADYVSEALEAYTYGKLFHLRYCGYPAMTVGGEQVKGVLLTFNDDSVLIKLDELEGYNPGGLGADNEYYRQKIAVYAFSGEFLANAWGYLMMPEKVKQLGGVVIASGWWTQQHP</sequence>
<evidence type="ECO:0000313" key="3">
    <source>
        <dbReference type="Proteomes" id="UP000008206"/>
    </source>
</evidence>
<dbReference type="InterPro" id="IPR013024">
    <property type="entry name" value="GGCT-like"/>
</dbReference>
<dbReference type="AlphaFoldDB" id="E0U8X0"/>
<keyword evidence="3" id="KW-1185">Reference proteome</keyword>
<proteinExistence type="predicted"/>
<dbReference type="SUPFAM" id="SSF110857">
    <property type="entry name" value="Gamma-glutamyl cyclotransferase-like"/>
    <property type="match status" value="1"/>
</dbReference>
<evidence type="ECO:0000313" key="2">
    <source>
        <dbReference type="EMBL" id="ADN16109.1"/>
    </source>
</evidence>
<dbReference type="STRING" id="497965.Cyan7822_4191"/>
<name>E0U8X0_GLOV7</name>
<dbReference type="InterPro" id="IPR009288">
    <property type="entry name" value="AIG2-like_dom"/>
</dbReference>
<dbReference type="EMBL" id="CP002198">
    <property type="protein sequence ID" value="ADN16109.1"/>
    <property type="molecule type" value="Genomic_DNA"/>
</dbReference>
<dbReference type="eggNOG" id="COG2105">
    <property type="taxonomic scope" value="Bacteria"/>
</dbReference>
<organism evidence="2 3">
    <name type="scientific">Gloeothece verrucosa (strain PCC 7822)</name>
    <name type="common">Cyanothece sp. (strain PCC 7822)</name>
    <dbReference type="NCBI Taxonomy" id="497965"/>
    <lineage>
        <taxon>Bacteria</taxon>
        <taxon>Bacillati</taxon>
        <taxon>Cyanobacteriota</taxon>
        <taxon>Cyanophyceae</taxon>
        <taxon>Oscillatoriophycideae</taxon>
        <taxon>Chroococcales</taxon>
        <taxon>Aphanothecaceae</taxon>
        <taxon>Gloeothece</taxon>
        <taxon>Gloeothece verrucosa</taxon>
    </lineage>
</organism>
<dbReference type="Pfam" id="PF06094">
    <property type="entry name" value="GGACT"/>
    <property type="match status" value="1"/>
</dbReference>
<dbReference type="OrthoDB" id="8538589at2"/>
<dbReference type="HOGENOM" id="CLU_083466_2_2_3"/>
<dbReference type="KEGG" id="cyj:Cyan7822_4191"/>
<protein>
    <submittedName>
        <fullName evidence="2">AIG2 family protein</fullName>
    </submittedName>
</protein>
<dbReference type="Gene3D" id="3.10.490.10">
    <property type="entry name" value="Gamma-glutamyl cyclotransferase-like"/>
    <property type="match status" value="1"/>
</dbReference>
<accession>E0U8X0</accession>
<dbReference type="Proteomes" id="UP000008206">
    <property type="component" value="Chromosome"/>
</dbReference>
<dbReference type="RefSeq" id="WP_013324172.1">
    <property type="nucleotide sequence ID" value="NC_014501.1"/>
</dbReference>
<feature type="domain" description="Gamma-glutamylcyclotransferase AIG2-like" evidence="1">
    <location>
        <begin position="3"/>
        <end position="129"/>
    </location>
</feature>
<dbReference type="InterPro" id="IPR036568">
    <property type="entry name" value="GGCT-like_sf"/>
</dbReference>
<dbReference type="CDD" id="cd06661">
    <property type="entry name" value="GGCT_like"/>
    <property type="match status" value="1"/>
</dbReference>
<gene>
    <name evidence="2" type="ordered locus">Cyan7822_4191</name>
</gene>
<reference evidence="3" key="1">
    <citation type="journal article" date="2011" name="MBio">
        <title>Novel metabolic attributes of the genus Cyanothece, comprising a group of unicellular nitrogen-fixing Cyanobacteria.</title>
        <authorList>
            <person name="Bandyopadhyay A."/>
            <person name="Elvitigala T."/>
            <person name="Welsh E."/>
            <person name="Stockel J."/>
            <person name="Liberton M."/>
            <person name="Min H."/>
            <person name="Sherman L.A."/>
            <person name="Pakrasi H.B."/>
        </authorList>
    </citation>
    <scope>NUCLEOTIDE SEQUENCE [LARGE SCALE GENOMIC DNA]</scope>
    <source>
        <strain evidence="3">PCC 7822</strain>
    </source>
</reference>
<evidence type="ECO:0000259" key="1">
    <source>
        <dbReference type="Pfam" id="PF06094"/>
    </source>
</evidence>